<evidence type="ECO:0000256" key="3">
    <source>
        <dbReference type="ARBA" id="ARBA00022989"/>
    </source>
</evidence>
<dbReference type="GO" id="GO:0016020">
    <property type="term" value="C:membrane"/>
    <property type="evidence" value="ECO:0007669"/>
    <property type="project" value="UniProtKB-SubCell"/>
</dbReference>
<keyword evidence="7" id="KW-1185">Reference proteome</keyword>
<dbReference type="Pfam" id="PF04479">
    <property type="entry name" value="RTA1"/>
    <property type="match status" value="1"/>
</dbReference>
<keyword evidence="3 5" id="KW-1133">Transmembrane helix</keyword>
<proteinExistence type="predicted"/>
<dbReference type="Proteomes" id="UP000249402">
    <property type="component" value="Unassembled WGS sequence"/>
</dbReference>
<accession>A0A395GY07</accession>
<name>A0A395GY07_9EURO</name>
<evidence type="ECO:0000256" key="5">
    <source>
        <dbReference type="SAM" id="Phobius"/>
    </source>
</evidence>
<feature type="transmembrane region" description="Helical" evidence="5">
    <location>
        <begin position="55"/>
        <end position="75"/>
    </location>
</feature>
<organism evidence="6 7">
    <name type="scientific">Aspergillus ibericus CBS 121593</name>
    <dbReference type="NCBI Taxonomy" id="1448316"/>
    <lineage>
        <taxon>Eukaryota</taxon>
        <taxon>Fungi</taxon>
        <taxon>Dikarya</taxon>
        <taxon>Ascomycota</taxon>
        <taxon>Pezizomycotina</taxon>
        <taxon>Eurotiomycetes</taxon>
        <taxon>Eurotiomycetidae</taxon>
        <taxon>Eurotiales</taxon>
        <taxon>Aspergillaceae</taxon>
        <taxon>Aspergillus</taxon>
        <taxon>Aspergillus subgen. Circumdati</taxon>
    </lineage>
</organism>
<dbReference type="InterPro" id="IPR007568">
    <property type="entry name" value="RTA1"/>
</dbReference>
<evidence type="ECO:0000256" key="2">
    <source>
        <dbReference type="ARBA" id="ARBA00022692"/>
    </source>
</evidence>
<dbReference type="RefSeq" id="XP_025574798.1">
    <property type="nucleotide sequence ID" value="XM_025724992.1"/>
</dbReference>
<feature type="transmembrane region" description="Helical" evidence="5">
    <location>
        <begin position="12"/>
        <end position="34"/>
    </location>
</feature>
<evidence type="ECO:0000256" key="1">
    <source>
        <dbReference type="ARBA" id="ARBA00004141"/>
    </source>
</evidence>
<dbReference type="GeneID" id="37229857"/>
<keyword evidence="4 5" id="KW-0472">Membrane</keyword>
<gene>
    <name evidence="6" type="ORF">BO80DRAFT_99218</name>
</gene>
<evidence type="ECO:0000256" key="4">
    <source>
        <dbReference type="ARBA" id="ARBA00023136"/>
    </source>
</evidence>
<dbReference type="EMBL" id="KZ824440">
    <property type="protein sequence ID" value="RAL00471.1"/>
    <property type="molecule type" value="Genomic_DNA"/>
</dbReference>
<dbReference type="AlphaFoldDB" id="A0A395GY07"/>
<protein>
    <recommendedName>
        <fullName evidence="8">RTA1 domain protein</fullName>
    </recommendedName>
</protein>
<sequence>MSDSFVLYRYHPSYAAAVVFVIGFLLSGLGHIFHRNIRNKPTERSVSLAAPWERVMVVLYAVSALIMVRSIYRVAEYIQGSSGSLQGHEVFIYVFDATLMLVGCLVLNVFHSSQALREKGVYQSEMA</sequence>
<evidence type="ECO:0008006" key="8">
    <source>
        <dbReference type="Google" id="ProtNLM"/>
    </source>
</evidence>
<evidence type="ECO:0000313" key="6">
    <source>
        <dbReference type="EMBL" id="RAL00471.1"/>
    </source>
</evidence>
<dbReference type="OrthoDB" id="3358017at2759"/>
<dbReference type="STRING" id="1448316.A0A395GY07"/>
<dbReference type="PANTHER" id="PTHR31465:SF33">
    <property type="entry name" value="DOMAIN PROTEIN, PUTATIVE (AFU_ORTHOLOGUE AFUA_5G01310)-RELATED"/>
    <property type="match status" value="1"/>
</dbReference>
<dbReference type="VEuPathDB" id="FungiDB:BO80DRAFT_99218"/>
<feature type="transmembrane region" description="Helical" evidence="5">
    <location>
        <begin position="90"/>
        <end position="110"/>
    </location>
</feature>
<evidence type="ECO:0000313" key="7">
    <source>
        <dbReference type="Proteomes" id="UP000249402"/>
    </source>
</evidence>
<comment type="subcellular location">
    <subcellularLocation>
        <location evidence="1">Membrane</location>
        <topology evidence="1">Multi-pass membrane protein</topology>
    </subcellularLocation>
</comment>
<keyword evidence="2 5" id="KW-0812">Transmembrane</keyword>
<reference evidence="6 7" key="1">
    <citation type="submission" date="2018-02" db="EMBL/GenBank/DDBJ databases">
        <title>The genomes of Aspergillus section Nigri reveals drivers in fungal speciation.</title>
        <authorList>
            <consortium name="DOE Joint Genome Institute"/>
            <person name="Vesth T.C."/>
            <person name="Nybo J."/>
            <person name="Theobald S."/>
            <person name="Brandl J."/>
            <person name="Frisvad J.C."/>
            <person name="Nielsen K.F."/>
            <person name="Lyhne E.K."/>
            <person name="Kogle M.E."/>
            <person name="Kuo A."/>
            <person name="Riley R."/>
            <person name="Clum A."/>
            <person name="Nolan M."/>
            <person name="Lipzen A."/>
            <person name="Salamov A."/>
            <person name="Henrissat B."/>
            <person name="Wiebenga A."/>
            <person name="De vries R.P."/>
            <person name="Grigoriev I.V."/>
            <person name="Mortensen U.H."/>
            <person name="Andersen M.R."/>
            <person name="Baker S.E."/>
        </authorList>
    </citation>
    <scope>NUCLEOTIDE SEQUENCE [LARGE SCALE GENOMIC DNA]</scope>
    <source>
        <strain evidence="6 7">CBS 121593</strain>
    </source>
</reference>
<dbReference type="PANTHER" id="PTHR31465">
    <property type="entry name" value="PROTEIN RTA1-RELATED"/>
    <property type="match status" value="1"/>
</dbReference>